<name>A0AAU8AGF8_9RHOB</name>
<organism evidence="1">
    <name type="scientific">Alloyangia sp. H15</name>
    <dbReference type="NCBI Taxonomy" id="3029062"/>
    <lineage>
        <taxon>Bacteria</taxon>
        <taxon>Pseudomonadati</taxon>
        <taxon>Pseudomonadota</taxon>
        <taxon>Alphaproteobacteria</taxon>
        <taxon>Rhodobacterales</taxon>
        <taxon>Roseobacteraceae</taxon>
        <taxon>Alloyangia</taxon>
    </lineage>
</organism>
<gene>
    <name evidence="1" type="ORF">PVT71_13675</name>
</gene>
<sequence>MTVVYVNSRGAAWVGRAFHMVSAGRSALSAALDRLSMSDAACREIIATATPPRRCSPAIPVAPARKTVIAEVPRKAVMTESGPRVVRDDEGLGDRARLGDAFDLMDDQARRRHRGVVAQARRTHLERCAEASAGGWREPTWQEPRYVPPFTSGQIAAARDYAALTERCNASGLKCSSLETTRTSSSGGGEREVAVLRDMERLHQFHRRIGDGLAKEVRRVRPGGVKRMAVRSRTLVDQVCLGGLSLTQVLQAHGWKVDAKSRDALRAALRAALNRMQGYEMACERGA</sequence>
<reference evidence="1" key="1">
    <citation type="submission" date="2023-02" db="EMBL/GenBank/DDBJ databases">
        <title>Description and genomic characterization of Salipiger bruguierae sp. nov., isolated from the sediment of mangrove plant Bruguiera sexangula.</title>
        <authorList>
            <person name="Long M."/>
        </authorList>
    </citation>
    <scope>NUCLEOTIDE SEQUENCE</scope>
    <source>
        <strain evidence="1">H15</strain>
    </source>
</reference>
<dbReference type="AlphaFoldDB" id="A0AAU8AGF8"/>
<proteinExistence type="predicted"/>
<protein>
    <submittedName>
        <fullName evidence="1">Uncharacterized protein</fullName>
    </submittedName>
</protein>
<dbReference type="RefSeq" id="WP_353472338.1">
    <property type="nucleotide sequence ID" value="NZ_CP123384.1"/>
</dbReference>
<dbReference type="EMBL" id="CP123384">
    <property type="protein sequence ID" value="XCC93515.1"/>
    <property type="molecule type" value="Genomic_DNA"/>
</dbReference>
<evidence type="ECO:0000313" key="1">
    <source>
        <dbReference type="EMBL" id="XCC93515.1"/>
    </source>
</evidence>
<accession>A0AAU8AGF8</accession>